<evidence type="ECO:0000256" key="4">
    <source>
        <dbReference type="ARBA" id="ARBA00022695"/>
    </source>
</evidence>
<evidence type="ECO:0000259" key="8">
    <source>
        <dbReference type="Pfam" id="PF01467"/>
    </source>
</evidence>
<dbReference type="Proteomes" id="UP001158986">
    <property type="component" value="Unassembled WGS sequence"/>
</dbReference>
<keyword evidence="3" id="KW-0808">Transferase</keyword>
<proteinExistence type="predicted"/>
<dbReference type="EMBL" id="CAKLCB010000373">
    <property type="protein sequence ID" value="CAH0520988.1"/>
    <property type="molecule type" value="Genomic_DNA"/>
</dbReference>
<accession>A0AAU9L6S6</accession>
<keyword evidence="2" id="KW-0662">Pyridine nucleotide biosynthesis</keyword>
<evidence type="ECO:0000313" key="12">
    <source>
        <dbReference type="Proteomes" id="UP001160483"/>
    </source>
</evidence>
<dbReference type="Pfam" id="PF01467">
    <property type="entry name" value="CTP_transf_like"/>
    <property type="match status" value="1"/>
</dbReference>
<keyword evidence="5" id="KW-0547">Nucleotide-binding</keyword>
<dbReference type="CDD" id="cd02165">
    <property type="entry name" value="NMNAT"/>
    <property type="match status" value="1"/>
</dbReference>
<organism evidence="9 12">
    <name type="scientific">Peronospora belbahrii</name>
    <dbReference type="NCBI Taxonomy" id="622444"/>
    <lineage>
        <taxon>Eukaryota</taxon>
        <taxon>Sar</taxon>
        <taxon>Stramenopiles</taxon>
        <taxon>Oomycota</taxon>
        <taxon>Peronosporomycetes</taxon>
        <taxon>Peronosporales</taxon>
        <taxon>Peronosporaceae</taxon>
        <taxon>Peronospora</taxon>
    </lineage>
</organism>
<dbReference type="InterPro" id="IPR004821">
    <property type="entry name" value="Cyt_trans-like"/>
</dbReference>
<dbReference type="EMBL" id="CAKKTJ010000335">
    <property type="protein sequence ID" value="CAH0482691.1"/>
    <property type="molecule type" value="Genomic_DNA"/>
</dbReference>
<evidence type="ECO:0000256" key="3">
    <source>
        <dbReference type="ARBA" id="ARBA00022679"/>
    </source>
</evidence>
<dbReference type="SUPFAM" id="SSF52374">
    <property type="entry name" value="Nucleotidylyl transferase"/>
    <property type="match status" value="1"/>
</dbReference>
<dbReference type="GO" id="GO:0005524">
    <property type="term" value="F:ATP binding"/>
    <property type="evidence" value="ECO:0007669"/>
    <property type="project" value="UniProtKB-KW"/>
</dbReference>
<keyword evidence="7" id="KW-0520">NAD</keyword>
<keyword evidence="11" id="KW-1185">Reference proteome</keyword>
<protein>
    <recommendedName>
        <fullName evidence="8">Cytidyltransferase-like domain-containing protein</fullName>
    </recommendedName>
</protein>
<evidence type="ECO:0000256" key="6">
    <source>
        <dbReference type="ARBA" id="ARBA00022840"/>
    </source>
</evidence>
<reference evidence="9 11" key="1">
    <citation type="submission" date="2021-11" db="EMBL/GenBank/DDBJ databases">
        <authorList>
            <person name="Islam A."/>
            <person name="Islam S."/>
            <person name="Flora M.S."/>
            <person name="Rahman M."/>
            <person name="Ziaur R.M."/>
            <person name="Epstein J.H."/>
            <person name="Hassan M."/>
            <person name="Klassen M."/>
            <person name="Woodard K."/>
            <person name="Webb A."/>
            <person name="Webby R.J."/>
            <person name="El Zowalaty M.E."/>
        </authorList>
    </citation>
    <scope>NUCLEOTIDE SEQUENCE</scope>
    <source>
        <strain evidence="10">Pbs1</strain>
        <strain evidence="9">Pbs3</strain>
    </source>
</reference>
<evidence type="ECO:0000313" key="11">
    <source>
        <dbReference type="Proteomes" id="UP001158986"/>
    </source>
</evidence>
<evidence type="ECO:0000256" key="1">
    <source>
        <dbReference type="ARBA" id="ARBA00004790"/>
    </source>
</evidence>
<keyword evidence="4" id="KW-0548">Nucleotidyltransferase</keyword>
<dbReference type="GO" id="GO:0070566">
    <property type="term" value="F:adenylyltransferase activity"/>
    <property type="evidence" value="ECO:0007669"/>
    <property type="project" value="UniProtKB-ARBA"/>
</dbReference>
<dbReference type="Proteomes" id="UP001160483">
    <property type="component" value="Unassembled WGS sequence"/>
</dbReference>
<dbReference type="PANTHER" id="PTHR39321">
    <property type="entry name" value="NICOTINATE-NUCLEOTIDE ADENYLYLTRANSFERASE-RELATED"/>
    <property type="match status" value="1"/>
</dbReference>
<feature type="domain" description="Cytidyltransferase-like" evidence="8">
    <location>
        <begin position="29"/>
        <end position="204"/>
    </location>
</feature>
<evidence type="ECO:0000256" key="2">
    <source>
        <dbReference type="ARBA" id="ARBA00022642"/>
    </source>
</evidence>
<dbReference type="PANTHER" id="PTHR39321:SF3">
    <property type="entry name" value="PHOSPHOPANTETHEINE ADENYLYLTRANSFERASE"/>
    <property type="match status" value="1"/>
</dbReference>
<name>A0AAU9L6S6_9STRA</name>
<dbReference type="AlphaFoldDB" id="A0AAU9L6S6"/>
<dbReference type="InterPro" id="IPR005248">
    <property type="entry name" value="NadD/NMNAT"/>
</dbReference>
<dbReference type="GO" id="GO:0009435">
    <property type="term" value="P:NAD+ biosynthetic process"/>
    <property type="evidence" value="ECO:0007669"/>
    <property type="project" value="InterPro"/>
</dbReference>
<sequence>MRRVSLMTSSRPREVLLFGLSANPPTGSKGHMGVVKYCRPFYDDIWLLPVYQHIYSSKRKLAPFDHRVKMCRLALKTLESPQDHGAELQVMEEEREMYQHMATKTANLQELHLGSIDLVYYLVNKYPDRRFTMLLGGDTYADLLANKWKNGHELMTLVKVLVVDRKGIDSPWRKEKREDQNESDRVQYIHVPELSNVSSTIVRATTDRKKLATYLDPAVLEYIVQHQLYAFATASEEKGDDG</sequence>
<gene>
    <name evidence="10" type="ORF">PBS001_LOCUS7449</name>
    <name evidence="9" type="ORF">PBS003_LOCUS9273</name>
</gene>
<evidence type="ECO:0000256" key="5">
    <source>
        <dbReference type="ARBA" id="ARBA00022741"/>
    </source>
</evidence>
<comment type="caution">
    <text evidence="9">The sequence shown here is derived from an EMBL/GenBank/DDBJ whole genome shotgun (WGS) entry which is preliminary data.</text>
</comment>
<dbReference type="Gene3D" id="3.40.50.620">
    <property type="entry name" value="HUPs"/>
    <property type="match status" value="1"/>
</dbReference>
<evidence type="ECO:0000313" key="9">
    <source>
        <dbReference type="EMBL" id="CAH0482691.1"/>
    </source>
</evidence>
<evidence type="ECO:0000313" key="10">
    <source>
        <dbReference type="EMBL" id="CAH0520988.1"/>
    </source>
</evidence>
<evidence type="ECO:0000256" key="7">
    <source>
        <dbReference type="ARBA" id="ARBA00023027"/>
    </source>
</evidence>
<comment type="pathway">
    <text evidence="1">Cofactor biosynthesis; NAD(+) biosynthesis.</text>
</comment>
<keyword evidence="6" id="KW-0067">ATP-binding</keyword>
<dbReference type="InterPro" id="IPR014729">
    <property type="entry name" value="Rossmann-like_a/b/a_fold"/>
</dbReference>